<feature type="domain" description="Peptidase S11 D-alanyl-D-alanine carboxypeptidase A N-terminal" evidence="10">
    <location>
        <begin position="31"/>
        <end position="254"/>
    </location>
</feature>
<comment type="caution">
    <text evidence="11">The sequence shown here is derived from an EMBL/GenBank/DDBJ whole genome shotgun (WGS) entry which is preliminary data.</text>
</comment>
<name>A0ABT8TIA5_9GAMM</name>
<organism evidence="11 12">
    <name type="scientific">Gilvimarinus algae</name>
    <dbReference type="NCBI Taxonomy" id="3058037"/>
    <lineage>
        <taxon>Bacteria</taxon>
        <taxon>Pseudomonadati</taxon>
        <taxon>Pseudomonadota</taxon>
        <taxon>Gammaproteobacteria</taxon>
        <taxon>Cellvibrionales</taxon>
        <taxon>Cellvibrionaceae</taxon>
        <taxon>Gilvimarinus</taxon>
    </lineage>
</organism>
<dbReference type="GO" id="GO:0016787">
    <property type="term" value="F:hydrolase activity"/>
    <property type="evidence" value="ECO:0007669"/>
    <property type="project" value="UniProtKB-KW"/>
</dbReference>
<keyword evidence="5" id="KW-0573">Peptidoglycan synthesis</keyword>
<dbReference type="Pfam" id="PF00768">
    <property type="entry name" value="Peptidase_S11"/>
    <property type="match status" value="1"/>
</dbReference>
<dbReference type="InterPro" id="IPR001967">
    <property type="entry name" value="Peptidase_S11_N"/>
</dbReference>
<dbReference type="PANTHER" id="PTHR21581">
    <property type="entry name" value="D-ALANYL-D-ALANINE CARBOXYPEPTIDASE"/>
    <property type="match status" value="1"/>
</dbReference>
<evidence type="ECO:0000256" key="9">
    <source>
        <dbReference type="SAM" id="SignalP"/>
    </source>
</evidence>
<feature type="compositionally biased region" description="Polar residues" evidence="8">
    <location>
        <begin position="313"/>
        <end position="322"/>
    </location>
</feature>
<feature type="region of interest" description="Disordered" evidence="8">
    <location>
        <begin position="289"/>
        <end position="322"/>
    </location>
</feature>
<evidence type="ECO:0000256" key="4">
    <source>
        <dbReference type="ARBA" id="ARBA00022960"/>
    </source>
</evidence>
<evidence type="ECO:0000256" key="3">
    <source>
        <dbReference type="ARBA" id="ARBA00022801"/>
    </source>
</evidence>
<dbReference type="NCBIfam" id="NF008668">
    <property type="entry name" value="PRK11669.1"/>
    <property type="match status" value="1"/>
</dbReference>
<reference evidence="11" key="1">
    <citation type="submission" date="2023-07" db="EMBL/GenBank/DDBJ databases">
        <title>Gilvimarinus algae sp. nov., isolated from the surface of Kelp.</title>
        <authorList>
            <person name="Sun Y.Y."/>
            <person name="Gong Y."/>
            <person name="Du Z.J."/>
        </authorList>
    </citation>
    <scope>NUCLEOTIDE SEQUENCE</scope>
    <source>
        <strain evidence="11">SDUM040014</strain>
    </source>
</reference>
<dbReference type="SUPFAM" id="SSF56601">
    <property type="entry name" value="beta-lactamase/transpeptidase-like"/>
    <property type="match status" value="1"/>
</dbReference>
<keyword evidence="3 11" id="KW-0378">Hydrolase</keyword>
<accession>A0ABT8TIA5</accession>
<comment type="similarity">
    <text evidence="1 7">Belongs to the peptidase S11 family.</text>
</comment>
<feature type="chain" id="PRO_5047217682" evidence="9">
    <location>
        <begin position="20"/>
        <end position="322"/>
    </location>
</feature>
<dbReference type="RefSeq" id="WP_302714586.1">
    <property type="nucleotide sequence ID" value="NZ_JAULRT010000062.1"/>
</dbReference>
<dbReference type="EC" id="3.4.21.-" evidence="11"/>
<evidence type="ECO:0000313" key="11">
    <source>
        <dbReference type="EMBL" id="MDO3383661.1"/>
    </source>
</evidence>
<evidence type="ECO:0000256" key="8">
    <source>
        <dbReference type="SAM" id="MobiDB-lite"/>
    </source>
</evidence>
<keyword evidence="4" id="KW-0133">Cell shape</keyword>
<evidence type="ECO:0000256" key="5">
    <source>
        <dbReference type="ARBA" id="ARBA00022984"/>
    </source>
</evidence>
<feature type="signal peptide" evidence="9">
    <location>
        <begin position="1"/>
        <end position="19"/>
    </location>
</feature>
<evidence type="ECO:0000256" key="7">
    <source>
        <dbReference type="RuleBase" id="RU004016"/>
    </source>
</evidence>
<evidence type="ECO:0000256" key="1">
    <source>
        <dbReference type="ARBA" id="ARBA00007164"/>
    </source>
</evidence>
<evidence type="ECO:0000256" key="6">
    <source>
        <dbReference type="ARBA" id="ARBA00023316"/>
    </source>
</evidence>
<protein>
    <submittedName>
        <fullName evidence="11">D-alanyl-D-alanine endopeptidase</fullName>
        <ecNumber evidence="11">3.4.21.-</ecNumber>
    </submittedName>
</protein>
<sequence>MLRAIFMAAGLVLALGIQASESVAPDPSGLRLASVSALVTKLDAEAPLFDKRADWVMPIASITKVMTAMVVLDSGADLEERLTVEKRHFAAAANAYSRIRPESMAKRGDLLHISLMSSENYAAYLLARHHPQGYDAFIQAMNAKARELGMENTHFVDSSGLSDANVSTASDLAKMLSAAYRYPQIRQASTASKHDVWFTQPGYSLYYANTNPLVRSSRWDVLLSKTGYLTDAGRCLAMVVNVEGEPTAMVFLDSFGKRTPLGDAGRTRRWLTTGDGGSVAGAAARYEAEKAGQLAQRQRPASENPIGGPAVGTSLQASGASQ</sequence>
<dbReference type="Proteomes" id="UP001168380">
    <property type="component" value="Unassembled WGS sequence"/>
</dbReference>
<keyword evidence="2 9" id="KW-0732">Signal</keyword>
<dbReference type="PRINTS" id="PR00725">
    <property type="entry name" value="DADACBPTASE1"/>
</dbReference>
<evidence type="ECO:0000313" key="12">
    <source>
        <dbReference type="Proteomes" id="UP001168380"/>
    </source>
</evidence>
<dbReference type="PANTHER" id="PTHR21581:SF26">
    <property type="entry name" value="D-ALANYL-D-ALANINE ENDOPEPTIDASE"/>
    <property type="match status" value="1"/>
</dbReference>
<dbReference type="EMBL" id="JAULRT010000062">
    <property type="protein sequence ID" value="MDO3383661.1"/>
    <property type="molecule type" value="Genomic_DNA"/>
</dbReference>
<evidence type="ECO:0000259" key="10">
    <source>
        <dbReference type="Pfam" id="PF00768"/>
    </source>
</evidence>
<dbReference type="InterPro" id="IPR012338">
    <property type="entry name" value="Beta-lactam/transpept-like"/>
</dbReference>
<dbReference type="Gene3D" id="3.40.710.10">
    <property type="entry name" value="DD-peptidase/beta-lactamase superfamily"/>
    <property type="match status" value="1"/>
</dbReference>
<dbReference type="InterPro" id="IPR018044">
    <property type="entry name" value="Peptidase_S11"/>
</dbReference>
<evidence type="ECO:0000256" key="2">
    <source>
        <dbReference type="ARBA" id="ARBA00022729"/>
    </source>
</evidence>
<proteinExistence type="inferred from homology"/>
<gene>
    <name evidence="11" type="primary">pbpG</name>
    <name evidence="11" type="ORF">QWI16_15875</name>
</gene>
<keyword evidence="12" id="KW-1185">Reference proteome</keyword>
<keyword evidence="6" id="KW-0961">Cell wall biogenesis/degradation</keyword>